<accession>A0ABS5AA95</accession>
<dbReference type="EC" id="4.2.1.159" evidence="2"/>
<dbReference type="Pfam" id="PF03559">
    <property type="entry name" value="Hexose_dehydrat"/>
    <property type="match status" value="2"/>
</dbReference>
<name>A0ABS5AA95_9PSEU</name>
<sequence>MTKRLAVRDAAEGAMRFTVSALTQDSSLSPGPEFERWWADRAAAGRFRVDPITFDALDKWGFQDPDGSLAHTSGRFFVVEGLRVTDGTRQWDQPIINQPEIGVLGILVKEFDGVLHCLMQAKMEPGNVNTLQLSPTVQATRSNYSKVHRGAGTRYLEHFRGPTRGRVLVDVLQSEQGAWFWHKSNRNMVVQALTDVEVHEDFRWLTLHQVRALLRQDNMVNMDARTVLSCIPFAAPHEFTSTDGNPFVRSLVRSYTGDSSLHSDEEILSWFIESKARCDWSSRLIPLHGIKGWHRTDHEIADEAGRLARVIAVSVQAGNREVHRWTQPLLAPRGHGLAAFLVRRIGGVLHVLVQSRGEPGLLDLVEMAPTVQLVNAQDPVARAATRFCDHVLHAAPETVRFDAMLSEEGGRFHHAQTRYRVVEAGSEFPLDVPEEFCWVTVRQMMELLRHGHYLNIEARSLLACLHSLW</sequence>
<keyword evidence="3" id="KW-1185">Reference proteome</keyword>
<organism evidence="2 3">
    <name type="scientific">Crossiella equi</name>
    <dbReference type="NCBI Taxonomy" id="130796"/>
    <lineage>
        <taxon>Bacteria</taxon>
        <taxon>Bacillati</taxon>
        <taxon>Actinomycetota</taxon>
        <taxon>Actinomycetes</taxon>
        <taxon>Pseudonocardiales</taxon>
        <taxon>Pseudonocardiaceae</taxon>
        <taxon>Crossiella</taxon>
    </lineage>
</organism>
<feature type="domain" description="dTDP-4-dehydro-6-deoxy-alpha-D-glucopyranose 2,3-dehydratase" evidence="1">
    <location>
        <begin position="265"/>
        <end position="465"/>
    </location>
</feature>
<dbReference type="GO" id="GO:0016829">
    <property type="term" value="F:lyase activity"/>
    <property type="evidence" value="ECO:0007669"/>
    <property type="project" value="UniProtKB-KW"/>
</dbReference>
<reference evidence="2 3" key="1">
    <citation type="submission" date="2021-03" db="EMBL/GenBank/DDBJ databases">
        <title>Sequencing the genomes of 1000 actinobacteria strains.</title>
        <authorList>
            <person name="Klenk H.-P."/>
        </authorList>
    </citation>
    <scope>NUCLEOTIDE SEQUENCE [LARGE SCALE GENOMIC DNA]</scope>
    <source>
        <strain evidence="2 3">DSM 44580</strain>
    </source>
</reference>
<dbReference type="Proteomes" id="UP001519363">
    <property type="component" value="Unassembled WGS sequence"/>
</dbReference>
<protein>
    <submittedName>
        <fullName evidence="2">Oxidase EvaA</fullName>
        <ecNumber evidence="2">4.2.1.159</ecNumber>
    </submittedName>
</protein>
<dbReference type="Gene3D" id="3.90.79.40">
    <property type="entry name" value="EvaA sugar 2,3-dehydratase subunit"/>
    <property type="match status" value="2"/>
</dbReference>
<dbReference type="EMBL" id="JAGIOO010000001">
    <property type="protein sequence ID" value="MBP2473504.1"/>
    <property type="molecule type" value="Genomic_DNA"/>
</dbReference>
<evidence type="ECO:0000313" key="2">
    <source>
        <dbReference type="EMBL" id="MBP2473504.1"/>
    </source>
</evidence>
<comment type="caution">
    <text evidence="2">The sequence shown here is derived from an EMBL/GenBank/DDBJ whole genome shotgun (WGS) entry which is preliminary data.</text>
</comment>
<dbReference type="RefSeq" id="WP_249044293.1">
    <property type="nucleotide sequence ID" value="NZ_JAGIOO010000001.1"/>
</dbReference>
<proteinExistence type="predicted"/>
<gene>
    <name evidence="2" type="ORF">JOF53_002376</name>
</gene>
<evidence type="ECO:0000313" key="3">
    <source>
        <dbReference type="Proteomes" id="UP001519363"/>
    </source>
</evidence>
<dbReference type="InterPro" id="IPR038153">
    <property type="entry name" value="EvaA-like_sf"/>
</dbReference>
<dbReference type="InterPro" id="IPR005212">
    <property type="entry name" value="EvaA-like"/>
</dbReference>
<keyword evidence="2" id="KW-0456">Lyase</keyword>
<evidence type="ECO:0000259" key="1">
    <source>
        <dbReference type="Pfam" id="PF03559"/>
    </source>
</evidence>
<feature type="domain" description="dTDP-4-dehydro-6-deoxy-alpha-D-glucopyranose 2,3-dehydratase" evidence="1">
    <location>
        <begin position="33"/>
        <end position="231"/>
    </location>
</feature>